<evidence type="ECO:0000256" key="1">
    <source>
        <dbReference type="SAM" id="MobiDB-lite"/>
    </source>
</evidence>
<feature type="compositionally biased region" description="Basic residues" evidence="1">
    <location>
        <begin position="13"/>
        <end position="22"/>
    </location>
</feature>
<reference evidence="3" key="1">
    <citation type="submission" date="2022-11" db="UniProtKB">
        <authorList>
            <consortium name="WormBaseParasite"/>
        </authorList>
    </citation>
    <scope>IDENTIFICATION</scope>
</reference>
<feature type="region of interest" description="Disordered" evidence="1">
    <location>
        <begin position="1"/>
        <end position="22"/>
    </location>
</feature>
<keyword evidence="2" id="KW-1185">Reference proteome</keyword>
<accession>A0A914S108</accession>
<evidence type="ECO:0000313" key="2">
    <source>
        <dbReference type="Proteomes" id="UP000887564"/>
    </source>
</evidence>
<dbReference type="Proteomes" id="UP000887564">
    <property type="component" value="Unplaced"/>
</dbReference>
<organism evidence="2 3">
    <name type="scientific">Parascaris equorum</name>
    <name type="common">Equine roundworm</name>
    <dbReference type="NCBI Taxonomy" id="6256"/>
    <lineage>
        <taxon>Eukaryota</taxon>
        <taxon>Metazoa</taxon>
        <taxon>Ecdysozoa</taxon>
        <taxon>Nematoda</taxon>
        <taxon>Chromadorea</taxon>
        <taxon>Rhabditida</taxon>
        <taxon>Spirurina</taxon>
        <taxon>Ascaridomorpha</taxon>
        <taxon>Ascaridoidea</taxon>
        <taxon>Ascarididae</taxon>
        <taxon>Parascaris</taxon>
    </lineage>
</organism>
<protein>
    <submittedName>
        <fullName evidence="3">Uncharacterized protein</fullName>
    </submittedName>
</protein>
<dbReference type="AlphaFoldDB" id="A0A914S108"/>
<dbReference type="WBParaSite" id="PEQ_0000799501-mRNA-1">
    <property type="protein sequence ID" value="PEQ_0000799501-mRNA-1"/>
    <property type="gene ID" value="PEQ_0000799501"/>
</dbReference>
<evidence type="ECO:0000313" key="3">
    <source>
        <dbReference type="WBParaSite" id="PEQ_0000799501-mRNA-1"/>
    </source>
</evidence>
<proteinExistence type="predicted"/>
<sequence>MNIRKELRSMHTSSRKIWKRSSQRWRRRKNGWMSSAAVRNDIQKPMHLLSSFIRSFRKKRLVFY</sequence>
<name>A0A914S108_PAREQ</name>